<organism evidence="1 2">
    <name type="scientific">Cichorium intybus</name>
    <name type="common">Chicory</name>
    <dbReference type="NCBI Taxonomy" id="13427"/>
    <lineage>
        <taxon>Eukaryota</taxon>
        <taxon>Viridiplantae</taxon>
        <taxon>Streptophyta</taxon>
        <taxon>Embryophyta</taxon>
        <taxon>Tracheophyta</taxon>
        <taxon>Spermatophyta</taxon>
        <taxon>Magnoliopsida</taxon>
        <taxon>eudicotyledons</taxon>
        <taxon>Gunneridae</taxon>
        <taxon>Pentapetalae</taxon>
        <taxon>asterids</taxon>
        <taxon>campanulids</taxon>
        <taxon>Asterales</taxon>
        <taxon>Asteraceae</taxon>
        <taxon>Cichorioideae</taxon>
        <taxon>Cichorieae</taxon>
        <taxon>Cichoriinae</taxon>
        <taxon>Cichorium</taxon>
    </lineage>
</organism>
<proteinExistence type="predicted"/>
<name>A0ACB9AKH0_CICIN</name>
<comment type="caution">
    <text evidence="1">The sequence shown here is derived from an EMBL/GenBank/DDBJ whole genome shotgun (WGS) entry which is preliminary data.</text>
</comment>
<gene>
    <name evidence="1" type="ORF">L2E82_39631</name>
</gene>
<sequence>MPILTIDVFIPSSMQLPNPNFLLTLPPLPSLRLHRCRLLELPFIRPPVAPDSSDSAGDDLRFIRLTPPVLPVPSHPSQPTPLLRPGKIRQHATTIQTVHGSVLFL</sequence>
<reference evidence="1 2" key="2">
    <citation type="journal article" date="2022" name="Mol. Ecol. Resour.">
        <title>The genomes of chicory, endive, great burdock and yacon provide insights into Asteraceae paleo-polyploidization history and plant inulin production.</title>
        <authorList>
            <person name="Fan W."/>
            <person name="Wang S."/>
            <person name="Wang H."/>
            <person name="Wang A."/>
            <person name="Jiang F."/>
            <person name="Liu H."/>
            <person name="Zhao H."/>
            <person name="Xu D."/>
            <person name="Zhang Y."/>
        </authorList>
    </citation>
    <scope>NUCLEOTIDE SEQUENCE [LARGE SCALE GENOMIC DNA]</scope>
    <source>
        <strain evidence="2">cv. Punajuju</strain>
        <tissue evidence="1">Leaves</tissue>
    </source>
</reference>
<accession>A0ACB9AKH0</accession>
<protein>
    <submittedName>
        <fullName evidence="1">Uncharacterized protein</fullName>
    </submittedName>
</protein>
<evidence type="ECO:0000313" key="2">
    <source>
        <dbReference type="Proteomes" id="UP001055811"/>
    </source>
</evidence>
<reference evidence="2" key="1">
    <citation type="journal article" date="2022" name="Mol. Ecol. Resour.">
        <title>The genomes of chicory, endive, great burdock and yacon provide insights into Asteraceae palaeo-polyploidization history and plant inulin production.</title>
        <authorList>
            <person name="Fan W."/>
            <person name="Wang S."/>
            <person name="Wang H."/>
            <person name="Wang A."/>
            <person name="Jiang F."/>
            <person name="Liu H."/>
            <person name="Zhao H."/>
            <person name="Xu D."/>
            <person name="Zhang Y."/>
        </authorList>
    </citation>
    <scope>NUCLEOTIDE SEQUENCE [LARGE SCALE GENOMIC DNA]</scope>
    <source>
        <strain evidence="2">cv. Punajuju</strain>
    </source>
</reference>
<evidence type="ECO:0000313" key="1">
    <source>
        <dbReference type="EMBL" id="KAI3709863.1"/>
    </source>
</evidence>
<keyword evidence="2" id="KW-1185">Reference proteome</keyword>
<dbReference type="Proteomes" id="UP001055811">
    <property type="component" value="Linkage Group LG07"/>
</dbReference>
<dbReference type="EMBL" id="CM042015">
    <property type="protein sequence ID" value="KAI3709863.1"/>
    <property type="molecule type" value="Genomic_DNA"/>
</dbReference>